<dbReference type="InterPro" id="IPR016032">
    <property type="entry name" value="Sig_transdc_resp-reg_C-effctor"/>
</dbReference>
<dbReference type="Gene3D" id="1.10.10.10">
    <property type="entry name" value="Winged helix-like DNA-binding domain superfamily/Winged helix DNA-binding domain"/>
    <property type="match status" value="1"/>
</dbReference>
<dbReference type="Gene3D" id="3.40.50.300">
    <property type="entry name" value="P-loop containing nucleotide triphosphate hydrolases"/>
    <property type="match status" value="1"/>
</dbReference>
<keyword evidence="1" id="KW-0805">Transcription regulation</keyword>
<evidence type="ECO:0000256" key="2">
    <source>
        <dbReference type="ARBA" id="ARBA00023125"/>
    </source>
</evidence>
<organism evidence="5 6">
    <name type="scientific">Solirubrobacter ginsenosidimutans</name>
    <dbReference type="NCBI Taxonomy" id="490573"/>
    <lineage>
        <taxon>Bacteria</taxon>
        <taxon>Bacillati</taxon>
        <taxon>Actinomycetota</taxon>
        <taxon>Thermoleophilia</taxon>
        <taxon>Solirubrobacterales</taxon>
        <taxon>Solirubrobacteraceae</taxon>
        <taxon>Solirubrobacter</taxon>
    </lineage>
</organism>
<reference evidence="5" key="1">
    <citation type="submission" date="2022-10" db="EMBL/GenBank/DDBJ databases">
        <title>The WGS of Solirubrobacter ginsenosidimutans DSM 21036.</title>
        <authorList>
            <person name="Jiang Z."/>
        </authorList>
    </citation>
    <scope>NUCLEOTIDE SEQUENCE</scope>
    <source>
        <strain evidence="5">DSM 21036</strain>
    </source>
</reference>
<dbReference type="SMART" id="SM00421">
    <property type="entry name" value="HTH_LUXR"/>
    <property type="match status" value="1"/>
</dbReference>
<sequence length="712" mass="75202">MGISPPLVLAQLAVPPLPPATIARPRLTEAVMRGLQGPVTLVCGPAGSGKTVLVSSAVGGTRVAWVSVEREHNEPARLWEALQRALAPEPGTPTAELTYAPGPAFGVALVNALATLPEQAVLLLDDVHALRSRASLAWLSFLVLHAPPTVRLLFSSRSDPVLPLHLLRVHGSLTEIRSDLLAFTEDEAVELFAAHGVTLDPEQVVALHRRTEGWAAGLRLAALTLQRRDDPARFVTEFAGDDRAVADYLVAEALKTETPRRRAFLLRTSIVAGRMCAELTHAISGDPNSETILEELARTNGFVVPLDAQGRWFRLHRLFAELLNAMARRELAGELPALHRRAALWFAGAGEPWNALDHAVAADEPEIVGALMLAHWVELSADALRLQPFLDAAAGPAALEPLVRLRRARVAGDLAAAETAVTEVAPALESVVRLDVAITAFWAGADERAEQELAEALALAVAGDVHWAAAEAAAHLALHAALRSGPVAAGPLLTEARRLACGRSVAALDAAAGTCALFAGHPAEAAALLAAARTAALDAGLIELLEDPSRAAPGFAAIEALLIDALSDDDPRVADAAIGAALAQAEATGHRSVFKTLGERGADLLQRQVRHGTSHAALAAELLTLSDAAQAPKRCEPLTEREQAVLRLLPSPLSAQEIASELSISRNTVKTHLRSLYRKLDAADRRDAVDNARAQGLLPRSIGRSGSVHPVG</sequence>
<gene>
    <name evidence="5" type="ORF">OM076_07280</name>
</gene>
<evidence type="ECO:0000259" key="4">
    <source>
        <dbReference type="PROSITE" id="PS50043"/>
    </source>
</evidence>
<evidence type="ECO:0000313" key="5">
    <source>
        <dbReference type="EMBL" id="MDA0160058.1"/>
    </source>
</evidence>
<protein>
    <submittedName>
        <fullName evidence="5">LuxR C-terminal-related transcriptional regulator</fullName>
    </submittedName>
</protein>
<dbReference type="SUPFAM" id="SSF52540">
    <property type="entry name" value="P-loop containing nucleoside triphosphate hydrolases"/>
    <property type="match status" value="1"/>
</dbReference>
<name>A0A9X3MUL2_9ACTN</name>
<dbReference type="PRINTS" id="PR00038">
    <property type="entry name" value="HTHLUXR"/>
</dbReference>
<dbReference type="Pfam" id="PF25873">
    <property type="entry name" value="WHD_MalT"/>
    <property type="match status" value="1"/>
</dbReference>
<dbReference type="RefSeq" id="WP_270038824.1">
    <property type="nucleotide sequence ID" value="NZ_JAPDOD010000004.1"/>
</dbReference>
<dbReference type="CDD" id="cd06170">
    <property type="entry name" value="LuxR_C_like"/>
    <property type="match status" value="1"/>
</dbReference>
<evidence type="ECO:0000256" key="1">
    <source>
        <dbReference type="ARBA" id="ARBA00023015"/>
    </source>
</evidence>
<dbReference type="InterPro" id="IPR036388">
    <property type="entry name" value="WH-like_DNA-bd_sf"/>
</dbReference>
<dbReference type="Pfam" id="PF00196">
    <property type="entry name" value="GerE"/>
    <property type="match status" value="1"/>
</dbReference>
<dbReference type="GO" id="GO:0006355">
    <property type="term" value="P:regulation of DNA-templated transcription"/>
    <property type="evidence" value="ECO:0007669"/>
    <property type="project" value="InterPro"/>
</dbReference>
<dbReference type="InterPro" id="IPR059106">
    <property type="entry name" value="WHD_MalT"/>
</dbReference>
<dbReference type="PANTHER" id="PTHR44688">
    <property type="entry name" value="DNA-BINDING TRANSCRIPTIONAL ACTIVATOR DEVR_DOSR"/>
    <property type="match status" value="1"/>
</dbReference>
<dbReference type="SMART" id="SM00382">
    <property type="entry name" value="AAA"/>
    <property type="match status" value="1"/>
</dbReference>
<dbReference type="InterPro" id="IPR027417">
    <property type="entry name" value="P-loop_NTPase"/>
</dbReference>
<dbReference type="GO" id="GO:0003677">
    <property type="term" value="F:DNA binding"/>
    <property type="evidence" value="ECO:0007669"/>
    <property type="project" value="UniProtKB-KW"/>
</dbReference>
<evidence type="ECO:0000256" key="3">
    <source>
        <dbReference type="ARBA" id="ARBA00023163"/>
    </source>
</evidence>
<keyword evidence="6" id="KW-1185">Reference proteome</keyword>
<dbReference type="InterPro" id="IPR003593">
    <property type="entry name" value="AAA+_ATPase"/>
</dbReference>
<dbReference type="EMBL" id="JAPDOD010000004">
    <property type="protein sequence ID" value="MDA0160058.1"/>
    <property type="molecule type" value="Genomic_DNA"/>
</dbReference>
<keyword evidence="2" id="KW-0238">DNA-binding</keyword>
<evidence type="ECO:0000313" key="6">
    <source>
        <dbReference type="Proteomes" id="UP001149140"/>
    </source>
</evidence>
<keyword evidence="3" id="KW-0804">Transcription</keyword>
<dbReference type="InterPro" id="IPR000792">
    <property type="entry name" value="Tscrpt_reg_LuxR_C"/>
</dbReference>
<feature type="domain" description="HTH luxR-type" evidence="4">
    <location>
        <begin position="631"/>
        <end position="696"/>
    </location>
</feature>
<dbReference type="PROSITE" id="PS50043">
    <property type="entry name" value="HTH_LUXR_2"/>
    <property type="match status" value="1"/>
</dbReference>
<dbReference type="Proteomes" id="UP001149140">
    <property type="component" value="Unassembled WGS sequence"/>
</dbReference>
<dbReference type="AlphaFoldDB" id="A0A9X3MUL2"/>
<dbReference type="PANTHER" id="PTHR44688:SF16">
    <property type="entry name" value="DNA-BINDING TRANSCRIPTIONAL ACTIVATOR DEVR_DOSR"/>
    <property type="match status" value="1"/>
</dbReference>
<proteinExistence type="predicted"/>
<dbReference type="SUPFAM" id="SSF46894">
    <property type="entry name" value="C-terminal effector domain of the bipartite response regulators"/>
    <property type="match status" value="1"/>
</dbReference>
<comment type="caution">
    <text evidence="5">The sequence shown here is derived from an EMBL/GenBank/DDBJ whole genome shotgun (WGS) entry which is preliminary data.</text>
</comment>
<accession>A0A9X3MUL2</accession>